<comment type="similarity">
    <text evidence="2">Belongs to the pseudouridine synthase RluA family.</text>
</comment>
<dbReference type="PANTHER" id="PTHR21600:SF83">
    <property type="entry name" value="PSEUDOURIDYLATE SYNTHASE RPUSD4, MITOCHONDRIAL"/>
    <property type="match status" value="1"/>
</dbReference>
<dbReference type="SUPFAM" id="SSF55120">
    <property type="entry name" value="Pseudouridine synthase"/>
    <property type="match status" value="1"/>
</dbReference>
<dbReference type="GO" id="GO:0006396">
    <property type="term" value="P:RNA processing"/>
    <property type="evidence" value="ECO:0007669"/>
    <property type="project" value="UniProtKB-ARBA"/>
</dbReference>
<dbReference type="Proteomes" id="UP000461880">
    <property type="component" value="Unassembled WGS sequence"/>
</dbReference>
<dbReference type="AlphaFoldDB" id="A0A7X2NRR1"/>
<evidence type="ECO:0000259" key="6">
    <source>
        <dbReference type="Pfam" id="PF00849"/>
    </source>
</evidence>
<evidence type="ECO:0000256" key="1">
    <source>
        <dbReference type="ARBA" id="ARBA00000073"/>
    </source>
</evidence>
<evidence type="ECO:0000256" key="4">
    <source>
        <dbReference type="ARBA" id="ARBA00031870"/>
    </source>
</evidence>
<reference evidence="7 8" key="1">
    <citation type="submission" date="2019-08" db="EMBL/GenBank/DDBJ databases">
        <title>In-depth cultivation of the pig gut microbiome towards novel bacterial diversity and tailored functional studies.</title>
        <authorList>
            <person name="Wylensek D."/>
            <person name="Hitch T.C.A."/>
            <person name="Clavel T."/>
        </authorList>
    </citation>
    <scope>NUCLEOTIDE SEQUENCE [LARGE SCALE GENOMIC DNA]</scope>
    <source>
        <strain evidence="7 8">Oil+RF-744-GAM-WT-6</strain>
    </source>
</reference>
<evidence type="ECO:0000256" key="3">
    <source>
        <dbReference type="ARBA" id="ARBA00023235"/>
    </source>
</evidence>
<dbReference type="GO" id="GO:0009982">
    <property type="term" value="F:pseudouridine synthase activity"/>
    <property type="evidence" value="ECO:0007669"/>
    <property type="project" value="InterPro"/>
</dbReference>
<evidence type="ECO:0000256" key="5">
    <source>
        <dbReference type="ARBA" id="ARBA00033164"/>
    </source>
</evidence>
<dbReference type="InterPro" id="IPR050188">
    <property type="entry name" value="RluA_PseudoU_synthase"/>
</dbReference>
<comment type="caution">
    <text evidence="7">The sequence shown here is derived from an EMBL/GenBank/DDBJ whole genome shotgun (WGS) entry which is preliminary data.</text>
</comment>
<keyword evidence="8" id="KW-1185">Reference proteome</keyword>
<keyword evidence="3" id="KW-0413">Isomerase</keyword>
<dbReference type="PANTHER" id="PTHR21600">
    <property type="entry name" value="MITOCHONDRIAL RNA PSEUDOURIDINE SYNTHASE"/>
    <property type="match status" value="1"/>
</dbReference>
<evidence type="ECO:0000313" key="8">
    <source>
        <dbReference type="Proteomes" id="UP000461880"/>
    </source>
</evidence>
<dbReference type="GO" id="GO:0003723">
    <property type="term" value="F:RNA binding"/>
    <property type="evidence" value="ECO:0007669"/>
    <property type="project" value="InterPro"/>
</dbReference>
<accession>A0A7X2NRR1</accession>
<dbReference type="Pfam" id="PF00849">
    <property type="entry name" value="PseudoU_synth_2"/>
    <property type="match status" value="1"/>
</dbReference>
<evidence type="ECO:0000313" key="7">
    <source>
        <dbReference type="EMBL" id="MSS58312.1"/>
    </source>
</evidence>
<proteinExistence type="inferred from homology"/>
<comment type="catalytic activity">
    <reaction evidence="1">
        <text>a uridine in RNA = a pseudouridine in RNA</text>
        <dbReference type="Rhea" id="RHEA:48348"/>
        <dbReference type="Rhea" id="RHEA-COMP:12068"/>
        <dbReference type="Rhea" id="RHEA-COMP:12069"/>
        <dbReference type="ChEBI" id="CHEBI:65314"/>
        <dbReference type="ChEBI" id="CHEBI:65315"/>
    </reaction>
</comment>
<evidence type="ECO:0000256" key="2">
    <source>
        <dbReference type="ARBA" id="ARBA00010876"/>
    </source>
</evidence>
<feature type="domain" description="Pseudouridine synthase RsuA/RluA-like" evidence="6">
    <location>
        <begin position="10"/>
        <end position="164"/>
    </location>
</feature>
<dbReference type="InterPro" id="IPR020103">
    <property type="entry name" value="PsdUridine_synth_cat_dom_sf"/>
</dbReference>
<sequence>MIKVLYEDNHLLCVEKPVNVPVQADASGDMDLLTMCKDYIKAKYHKPGNVYLGLVHRLDRPTGGTMVFARTSKAASRLSDSIRKKEFQKTYLAILDGTPKEKQGTLTDYLEKDSRTNMVRVSDPAHGKKCILHYEVLAEKEGRTLVRVHLETGRSHQIRVQFSSRNLPLVNDQRYNSRAKRGQIALWAYDLVFPHPITREPVRVTSFPPESAPWNLFEVKHVCETKP</sequence>
<gene>
    <name evidence="7" type="ORF">FYJ51_05280</name>
</gene>
<dbReference type="RefSeq" id="WP_105302878.1">
    <property type="nucleotide sequence ID" value="NZ_JAQXPC010000045.1"/>
</dbReference>
<dbReference type="GO" id="GO:0001522">
    <property type="term" value="P:pseudouridine synthesis"/>
    <property type="evidence" value="ECO:0007669"/>
    <property type="project" value="InterPro"/>
</dbReference>
<name>A0A7X2NRR1_9FIRM</name>
<dbReference type="Gene3D" id="3.30.2350.10">
    <property type="entry name" value="Pseudouridine synthase"/>
    <property type="match status" value="1"/>
</dbReference>
<protein>
    <recommendedName>
        <fullName evidence="4">RNA pseudouridylate synthase</fullName>
    </recommendedName>
    <alternativeName>
        <fullName evidence="5">RNA-uridine isomerase</fullName>
    </alternativeName>
</protein>
<dbReference type="EMBL" id="VUMN01000009">
    <property type="protein sequence ID" value="MSS58312.1"/>
    <property type="molecule type" value="Genomic_DNA"/>
</dbReference>
<organism evidence="7 8">
    <name type="scientific">Stecheria intestinalis</name>
    <dbReference type="NCBI Taxonomy" id="2606630"/>
    <lineage>
        <taxon>Bacteria</taxon>
        <taxon>Bacillati</taxon>
        <taxon>Bacillota</taxon>
        <taxon>Erysipelotrichia</taxon>
        <taxon>Erysipelotrichales</taxon>
        <taxon>Erysipelotrichaceae</taxon>
        <taxon>Stecheria</taxon>
    </lineage>
</organism>
<dbReference type="GO" id="GO:0140098">
    <property type="term" value="F:catalytic activity, acting on RNA"/>
    <property type="evidence" value="ECO:0007669"/>
    <property type="project" value="UniProtKB-ARBA"/>
</dbReference>
<dbReference type="CDD" id="cd02869">
    <property type="entry name" value="PseudoU_synth_RluA_like"/>
    <property type="match status" value="1"/>
</dbReference>
<dbReference type="InterPro" id="IPR006145">
    <property type="entry name" value="PsdUridine_synth_RsuA/RluA"/>
</dbReference>